<evidence type="ECO:0000313" key="2">
    <source>
        <dbReference type="EMBL" id="QCK14382.1"/>
    </source>
</evidence>
<keyword evidence="3" id="KW-1185">Reference proteome</keyword>
<evidence type="ECO:0000313" key="3">
    <source>
        <dbReference type="Proteomes" id="UP000298616"/>
    </source>
</evidence>
<gene>
    <name evidence="2" type="ORF">DCC35_06315</name>
</gene>
<dbReference type="OrthoDB" id="9775382at2"/>
<dbReference type="Pfam" id="PF20230">
    <property type="entry name" value="DUF6588"/>
    <property type="match status" value="1"/>
</dbReference>
<reference evidence="2 3" key="1">
    <citation type="submission" date="2018-04" db="EMBL/GenBank/DDBJ databases">
        <title>Complete genome uncultured novel isolate.</title>
        <authorList>
            <person name="Merlino G."/>
        </authorList>
    </citation>
    <scope>NUCLEOTIDE SEQUENCE [LARGE SCALE GENOMIC DNA]</scope>
    <source>
        <strain evidence="3">R1DC9</strain>
    </source>
</reference>
<dbReference type="InterPro" id="IPR046495">
    <property type="entry name" value="DUF6588"/>
</dbReference>
<dbReference type="KEGG" id="fpf:DCC35_06315"/>
<accession>A0A4D7JNP2</accession>
<name>A0A4D7JNP2_9BACT</name>
<dbReference type="EMBL" id="CP028923">
    <property type="protein sequence ID" value="QCK14382.1"/>
    <property type="molecule type" value="Genomic_DNA"/>
</dbReference>
<keyword evidence="1" id="KW-0732">Signal</keyword>
<dbReference type="AlphaFoldDB" id="A0A4D7JNP2"/>
<evidence type="ECO:0000256" key="1">
    <source>
        <dbReference type="SAM" id="SignalP"/>
    </source>
</evidence>
<protein>
    <recommendedName>
        <fullName evidence="4">MetA-pathway of phenol degradation</fullName>
    </recommendedName>
</protein>
<sequence>MRFILIFSFCLLFSLPVFTQENQIRDLTRSGPEDLNKYIENYTRSFIVNTPQLFSYGWFNTPHLYEKFNFDLSINYSSLNISQGDKSFLFKNSEYNNLRYTSADELELASFLGIVNPADQLTIIQSGEVLNVPGGVNLNSIPAPIIQAGIGFNHASVKLRFLPGYDQDGVSFFGWGVGAMYDFSKMLMKDKYDDETGDRPIDLAVLVGYTRFRGKADLSENNVSSEDEARMIIQNLTTQLILGKQMDIFNVYAGLLGNFNSGNTKITGTYNYEDPETNSEKEYSDPVDQYYSDENLSALLGMDIQLAVFSIHGQYHFIGYRGFTVGFGLSLK</sequence>
<organism evidence="2 3">
    <name type="scientific">Mangrovivirga cuniculi</name>
    <dbReference type="NCBI Taxonomy" id="2715131"/>
    <lineage>
        <taxon>Bacteria</taxon>
        <taxon>Pseudomonadati</taxon>
        <taxon>Bacteroidota</taxon>
        <taxon>Cytophagia</taxon>
        <taxon>Cytophagales</taxon>
        <taxon>Mangrovivirgaceae</taxon>
        <taxon>Mangrovivirga</taxon>
    </lineage>
</organism>
<feature type="signal peptide" evidence="1">
    <location>
        <begin position="1"/>
        <end position="19"/>
    </location>
</feature>
<dbReference type="RefSeq" id="WP_137089971.1">
    <property type="nucleotide sequence ID" value="NZ_CP028923.1"/>
</dbReference>
<evidence type="ECO:0008006" key="4">
    <source>
        <dbReference type="Google" id="ProtNLM"/>
    </source>
</evidence>
<feature type="chain" id="PRO_5020557411" description="MetA-pathway of phenol degradation" evidence="1">
    <location>
        <begin position="20"/>
        <end position="332"/>
    </location>
</feature>
<proteinExistence type="predicted"/>
<dbReference type="Proteomes" id="UP000298616">
    <property type="component" value="Chromosome"/>
</dbReference>